<keyword evidence="1" id="KW-1133">Transmembrane helix</keyword>
<sequence>MKAKIIHIIASFPFQILLLVLEVLIIISFFVSSLDSAPHFKLIKIILIFIMLGLQAINTKYSKNNKDTKRMSDEEIKNVEQFIRSEEDIKAIKKIREYTNLDLVSAKKLYEEMSDKINEEL</sequence>
<keyword evidence="1" id="KW-0472">Membrane</keyword>
<evidence type="ECO:0000313" key="3">
    <source>
        <dbReference type="EMBL" id="SPS10887.1"/>
    </source>
</evidence>
<reference evidence="4" key="3">
    <citation type="submission" date="2018-05" db="EMBL/GenBank/DDBJ databases">
        <authorList>
            <person name="Duru I."/>
        </authorList>
    </citation>
    <scope>NUCLEOTIDE SEQUENCE [LARGE SCALE GENOMIC DNA]</scope>
</reference>
<reference evidence="2" key="1">
    <citation type="submission" date="2018-01" db="EMBL/GenBank/DDBJ databases">
        <authorList>
            <person name="Gaut B.S."/>
            <person name="Morton B.R."/>
            <person name="Clegg M.T."/>
            <person name="Duvall M.R."/>
        </authorList>
    </citation>
    <scope>NUCLEOTIDE SEQUENCE</scope>
    <source>
        <strain evidence="2">Lactococcus lactis</strain>
    </source>
</reference>
<organism evidence="2">
    <name type="scientific">Lactococcus lactis</name>
    <dbReference type="NCBI Taxonomy" id="1358"/>
    <lineage>
        <taxon>Bacteria</taxon>
        <taxon>Bacillati</taxon>
        <taxon>Bacillota</taxon>
        <taxon>Bacilli</taxon>
        <taxon>Lactobacillales</taxon>
        <taxon>Streptococcaceae</taxon>
        <taxon>Lactococcus</taxon>
    </lineage>
</organism>
<dbReference type="AlphaFoldDB" id="A0A2X0QY09"/>
<evidence type="ECO:0000313" key="2">
    <source>
        <dbReference type="EMBL" id="SPB24315.1"/>
    </source>
</evidence>
<dbReference type="RefSeq" id="WP_127093691.1">
    <property type="nucleotide sequence ID" value="NZ_OGTW02000020.1"/>
</dbReference>
<proteinExistence type="predicted"/>
<evidence type="ECO:0000313" key="4">
    <source>
        <dbReference type="Proteomes" id="UP000279235"/>
    </source>
</evidence>
<evidence type="ECO:0000256" key="1">
    <source>
        <dbReference type="SAM" id="Phobius"/>
    </source>
</evidence>
<evidence type="ECO:0008006" key="5">
    <source>
        <dbReference type="Google" id="ProtNLM"/>
    </source>
</evidence>
<gene>
    <name evidence="2" type="ORF">AMHIJAGA_00820</name>
</gene>
<reference evidence="3" key="2">
    <citation type="submission" date="2018-05" db="EMBL/GenBank/DDBJ databases">
        <authorList>
            <person name="Lanie J.A."/>
            <person name="Ng W.-L."/>
            <person name="Kazmierczak K.M."/>
            <person name="Andrzejewski T.M."/>
            <person name="Davidsen T.M."/>
            <person name="Wayne K.J."/>
            <person name="Tettelin H."/>
            <person name="Glass J.I."/>
            <person name="Rusch D."/>
            <person name="Podicherti R."/>
            <person name="Tsui H.-C.T."/>
            <person name="Winkler M.E."/>
        </authorList>
    </citation>
    <scope>NUCLEOTIDE SEQUENCE</scope>
    <source>
        <strain evidence="3">Lactococcus lactis</strain>
    </source>
</reference>
<feature type="transmembrane region" description="Helical" evidence="1">
    <location>
        <begin position="42"/>
        <end position="61"/>
    </location>
</feature>
<feature type="transmembrane region" description="Helical" evidence="1">
    <location>
        <begin position="12"/>
        <end position="30"/>
    </location>
</feature>
<accession>A0A2X0QY09</accession>
<dbReference type="InterPro" id="IPR014719">
    <property type="entry name" value="Ribosomal_bL12_C/ClpS-like"/>
</dbReference>
<dbReference type="Proteomes" id="UP000279235">
    <property type="component" value="Unassembled WGS sequence"/>
</dbReference>
<name>A0A2X0QY09_9LACT</name>
<keyword evidence="1" id="KW-0812">Transmembrane</keyword>
<dbReference type="EMBL" id="OGTW01000020">
    <property type="protein sequence ID" value="SPB24315.1"/>
    <property type="molecule type" value="Genomic_DNA"/>
</dbReference>
<dbReference type="Gene3D" id="3.30.1390.10">
    <property type="match status" value="1"/>
</dbReference>
<protein>
    <recommendedName>
        <fullName evidence="5">Ribosomal protein L7/L12 C-terminal domain-containing protein</fullName>
    </recommendedName>
</protein>
<dbReference type="EMBL" id="OGTW02000020">
    <property type="protein sequence ID" value="SPS10887.1"/>
    <property type="molecule type" value="Genomic_DNA"/>
</dbReference>